<name>A0ABN5VS73_9ACTN</name>
<organism evidence="1 2">
    <name type="scientific">Streptomyces graminofaciens</name>
    <dbReference type="NCBI Taxonomy" id="68212"/>
    <lineage>
        <taxon>Bacteria</taxon>
        <taxon>Bacillati</taxon>
        <taxon>Actinomycetota</taxon>
        <taxon>Actinomycetes</taxon>
        <taxon>Kitasatosporales</taxon>
        <taxon>Streptomycetaceae</taxon>
        <taxon>Streptomyces</taxon>
    </lineage>
</organism>
<protein>
    <recommendedName>
        <fullName evidence="3">Phosphotransferase</fullName>
    </recommendedName>
</protein>
<proteinExistence type="predicted"/>
<reference evidence="1 2" key="2">
    <citation type="journal article" date="2023" name="ChemBioChem">
        <title>Acyltransferase Domain Exchange between Two Independent Type I Polyketide Synthases in the Same Producer Strain of Macrolide Antibiotics.</title>
        <authorList>
            <person name="Kudo F."/>
            <person name="Kishikawa K."/>
            <person name="Tsuboi K."/>
            <person name="Kido T."/>
            <person name="Usui T."/>
            <person name="Hashimoto J."/>
            <person name="Shin-Ya K."/>
            <person name="Miyanaga A."/>
            <person name="Eguchi T."/>
        </authorList>
    </citation>
    <scope>NUCLEOTIDE SEQUENCE [LARGE SCALE GENOMIC DNA]</scope>
    <source>
        <strain evidence="1 2">A-8890</strain>
    </source>
</reference>
<dbReference type="RefSeq" id="WP_286256414.1">
    <property type="nucleotide sequence ID" value="NZ_AP018448.1"/>
</dbReference>
<dbReference type="SUPFAM" id="SSF56112">
    <property type="entry name" value="Protein kinase-like (PK-like)"/>
    <property type="match status" value="1"/>
</dbReference>
<evidence type="ECO:0000313" key="2">
    <source>
        <dbReference type="Proteomes" id="UP001321542"/>
    </source>
</evidence>
<keyword evidence="2" id="KW-1185">Reference proteome</keyword>
<evidence type="ECO:0000313" key="1">
    <source>
        <dbReference type="EMBL" id="BBC36149.1"/>
    </source>
</evidence>
<accession>A0ABN5VS73</accession>
<dbReference type="EMBL" id="AP018448">
    <property type="protein sequence ID" value="BBC36149.1"/>
    <property type="molecule type" value="Genomic_DNA"/>
</dbReference>
<gene>
    <name evidence="1" type="ORF">SGFS_074430</name>
</gene>
<reference evidence="1 2" key="1">
    <citation type="journal article" date="2010" name="ChemBioChem">
        <title>Cloning and characterization of the biosynthetic gene cluster of 16-membered macrolide antibiotic FD-891: involvement of a dual functional cytochrome P450 monooxygenase catalyzing epoxidation and hydroxylation.</title>
        <authorList>
            <person name="Kudo F."/>
            <person name="Motegi A."/>
            <person name="Mizoue K."/>
            <person name="Eguchi T."/>
        </authorList>
    </citation>
    <scope>NUCLEOTIDE SEQUENCE [LARGE SCALE GENOMIC DNA]</scope>
    <source>
        <strain evidence="1 2">A-8890</strain>
    </source>
</reference>
<dbReference type="InterPro" id="IPR011009">
    <property type="entry name" value="Kinase-like_dom_sf"/>
</dbReference>
<sequence>MRDETSTSVDRGQYEDAVTPWEQEAWRAAALDWVADGLAAHGLRENGRREVRLRPWSVLIRVPVEGRAPVWFKANPPASVWEGALTEALARWVPEHVLEPLAVDAERGWSLLPDGGELFRHVLERDGAGPEVWEDVLRRYAAMQRALVPYAGDIERVGVPSARTAALPEVFDRLVAENTVLRPDQRGSLAALRPRLVDWCAELVALSVADSLDHADLHDGQFFHPAPARFTFFDWGDASVTHPFCSLRIPVAKAGERYGAEVMGRLRDAYLEPWTDAGRTTSTELRRAVSLAWRLAALGRAASWGRVFSSAGSGAVEEASARWLLELLTAPPV</sequence>
<evidence type="ECO:0008006" key="3">
    <source>
        <dbReference type="Google" id="ProtNLM"/>
    </source>
</evidence>
<dbReference type="Proteomes" id="UP001321542">
    <property type="component" value="Chromosome"/>
</dbReference>